<reference evidence="1 2" key="1">
    <citation type="submission" date="2019-06" db="EMBL/GenBank/DDBJ databases">
        <title>Genome Sequence of the Brown Rot Fungal Pathogen Monilinia fructicola.</title>
        <authorList>
            <person name="De Miccolis Angelini R.M."/>
            <person name="Landi L."/>
            <person name="Abate D."/>
            <person name="Pollastro S."/>
            <person name="Romanazzi G."/>
            <person name="Faretra F."/>
        </authorList>
    </citation>
    <scope>NUCLEOTIDE SEQUENCE [LARGE SCALE GENOMIC DNA]</scope>
    <source>
        <strain evidence="1 2">Mfrc123</strain>
    </source>
</reference>
<evidence type="ECO:0000313" key="2">
    <source>
        <dbReference type="Proteomes" id="UP000322873"/>
    </source>
</evidence>
<dbReference type="Proteomes" id="UP000322873">
    <property type="component" value="Unassembled WGS sequence"/>
</dbReference>
<name>A0A5M9JFN8_MONFR</name>
<organism evidence="1 2">
    <name type="scientific">Monilinia fructicola</name>
    <name type="common">Brown rot fungus</name>
    <name type="synonym">Ciboria fructicola</name>
    <dbReference type="NCBI Taxonomy" id="38448"/>
    <lineage>
        <taxon>Eukaryota</taxon>
        <taxon>Fungi</taxon>
        <taxon>Dikarya</taxon>
        <taxon>Ascomycota</taxon>
        <taxon>Pezizomycotina</taxon>
        <taxon>Leotiomycetes</taxon>
        <taxon>Helotiales</taxon>
        <taxon>Sclerotiniaceae</taxon>
        <taxon>Monilinia</taxon>
    </lineage>
</organism>
<dbReference type="EMBL" id="VICG01000013">
    <property type="protein sequence ID" value="KAA8565975.1"/>
    <property type="molecule type" value="Genomic_DNA"/>
</dbReference>
<evidence type="ECO:0000313" key="1">
    <source>
        <dbReference type="EMBL" id="KAA8565975.1"/>
    </source>
</evidence>
<proteinExistence type="predicted"/>
<keyword evidence="2" id="KW-1185">Reference proteome</keyword>
<comment type="caution">
    <text evidence="1">The sequence shown here is derived from an EMBL/GenBank/DDBJ whole genome shotgun (WGS) entry which is preliminary data.</text>
</comment>
<protein>
    <submittedName>
        <fullName evidence="1">Uncharacterized protein</fullName>
    </submittedName>
</protein>
<gene>
    <name evidence="1" type="ORF">EYC84_009780</name>
</gene>
<sequence>MVLYQYTEKTVFIFPNMRPKKYSCCATTSIIKSTTSYKIKSDAIDLDNKASRLLIKSLSKDLTWPPLQNLLRIERNSQRKHTR</sequence>
<dbReference type="AlphaFoldDB" id="A0A5M9JFN8"/>
<accession>A0A5M9JFN8</accession>